<dbReference type="AlphaFoldDB" id="A0A6J4LP84"/>
<accession>A0A6J4LP84</accession>
<name>A0A6J4LP84_9ACTN</name>
<feature type="non-terminal residue" evidence="1">
    <location>
        <position position="231"/>
    </location>
</feature>
<sequence length="231" mass="24661">MTRATLRVDADLRFESRAATGGPDLSGTVTASGTTIHVSVSSLPPLGSPGLARQLAGSLASRGLRLVVSTPAGMVVALGDVRATWWHRLFTRSPYIQIGDVRRLRRVLGGTGRGTRTSQMVAPPPTLLPLFPTVHPLQPRRVTTTHDPRGGGRPRLVFGLSAWPQQGESQRVEYLTRARTTLGSSEECDVRVAGLQPLHAVIHRTDQDEYVLSHVAEAGTSTVAGIPAEAS</sequence>
<dbReference type="EMBL" id="CADCUG010000074">
    <property type="protein sequence ID" value="CAA9337098.1"/>
    <property type="molecule type" value="Genomic_DNA"/>
</dbReference>
<evidence type="ECO:0000313" key="1">
    <source>
        <dbReference type="EMBL" id="CAA9337098.1"/>
    </source>
</evidence>
<organism evidence="1">
    <name type="scientific">uncultured Nocardioidaceae bacterium</name>
    <dbReference type="NCBI Taxonomy" id="253824"/>
    <lineage>
        <taxon>Bacteria</taxon>
        <taxon>Bacillati</taxon>
        <taxon>Actinomycetota</taxon>
        <taxon>Actinomycetes</taxon>
        <taxon>Propionibacteriales</taxon>
        <taxon>Nocardioidaceae</taxon>
        <taxon>environmental samples</taxon>
    </lineage>
</organism>
<gene>
    <name evidence="1" type="ORF">AVDCRST_MAG29-1365</name>
</gene>
<proteinExistence type="predicted"/>
<reference evidence="1" key="1">
    <citation type="submission" date="2020-02" db="EMBL/GenBank/DDBJ databases">
        <authorList>
            <person name="Meier V. D."/>
        </authorList>
    </citation>
    <scope>NUCLEOTIDE SEQUENCE</scope>
    <source>
        <strain evidence="1">AVDCRST_MAG29</strain>
    </source>
</reference>
<protein>
    <submittedName>
        <fullName evidence="1">Uncharacterized protein</fullName>
    </submittedName>
</protein>